<dbReference type="OrthoDB" id="9792162at2"/>
<evidence type="ECO:0000313" key="3">
    <source>
        <dbReference type="EMBL" id="QEL15073.1"/>
    </source>
</evidence>
<evidence type="ECO:0000259" key="2">
    <source>
        <dbReference type="SMART" id="SM00829"/>
    </source>
</evidence>
<dbReference type="Pfam" id="PF08240">
    <property type="entry name" value="ADH_N"/>
    <property type="match status" value="1"/>
</dbReference>
<dbReference type="RefSeq" id="WP_149109921.1">
    <property type="nucleotide sequence ID" value="NZ_CP042425.1"/>
</dbReference>
<dbReference type="KEGG" id="lrs:PX52LOC_01981"/>
<dbReference type="SUPFAM" id="SSF50129">
    <property type="entry name" value="GroES-like"/>
    <property type="match status" value="1"/>
</dbReference>
<feature type="domain" description="Enoyl reductase (ER)" evidence="2">
    <location>
        <begin position="10"/>
        <end position="302"/>
    </location>
</feature>
<gene>
    <name evidence="3" type="ORF">PX52LOC_01981</name>
</gene>
<sequence>MRAICLRSRSGPEGFTVEERPRPEPRSGEVLVRVHAAGVTPTELSWVPTWTTNEGTPRSFPVVPGHEFSGEIAALGAGVTGVAVGDLVYGMNDWYADGAQAEFCVAPLEWIAPKPLTLDHTAAAITPISALTAWQGLIERCDVKSEQRVLIHGGSGAVGAFAVQLAKWRGAHVIATASSHNLDSVRSLGAAEVVDYRTSKFEDVVREVDAVFDTVGGETLARSWGVLKPGGRLVTIAASGEVTADERTKTAFFIVEANRAQLAEVARLIDGGVLRPEVGGAFPFTEARAAYEHKPRRGKAVLRVV</sequence>
<dbReference type="CDD" id="cd05289">
    <property type="entry name" value="MDR_like_2"/>
    <property type="match status" value="1"/>
</dbReference>
<dbReference type="InterPro" id="IPR036291">
    <property type="entry name" value="NAD(P)-bd_dom_sf"/>
</dbReference>
<dbReference type="InterPro" id="IPR050700">
    <property type="entry name" value="YIM1/Zinc_Alcohol_DH_Fams"/>
</dbReference>
<dbReference type="InterPro" id="IPR020843">
    <property type="entry name" value="ER"/>
</dbReference>
<dbReference type="Pfam" id="PF13602">
    <property type="entry name" value="ADH_zinc_N_2"/>
    <property type="match status" value="1"/>
</dbReference>
<protein>
    <submittedName>
        <fullName evidence="3">NADP-dependent oxidoreductase</fullName>
    </submittedName>
</protein>
<dbReference type="InterPro" id="IPR002328">
    <property type="entry name" value="ADH_Zn_CS"/>
</dbReference>
<dbReference type="InterPro" id="IPR011032">
    <property type="entry name" value="GroES-like_sf"/>
</dbReference>
<dbReference type="SUPFAM" id="SSF51735">
    <property type="entry name" value="NAD(P)-binding Rossmann-fold domains"/>
    <property type="match status" value="1"/>
</dbReference>
<dbReference type="PROSITE" id="PS00059">
    <property type="entry name" value="ADH_ZINC"/>
    <property type="match status" value="1"/>
</dbReference>
<organism evidence="3 4">
    <name type="scientific">Limnoglobus roseus</name>
    <dbReference type="NCBI Taxonomy" id="2598579"/>
    <lineage>
        <taxon>Bacteria</taxon>
        <taxon>Pseudomonadati</taxon>
        <taxon>Planctomycetota</taxon>
        <taxon>Planctomycetia</taxon>
        <taxon>Gemmatales</taxon>
        <taxon>Gemmataceae</taxon>
        <taxon>Limnoglobus</taxon>
    </lineage>
</organism>
<accession>A0A5C1AA69</accession>
<dbReference type="PANTHER" id="PTHR11695:SF294">
    <property type="entry name" value="RETICULON-4-INTERACTING PROTEIN 1, MITOCHONDRIAL"/>
    <property type="match status" value="1"/>
</dbReference>
<dbReference type="GO" id="GO:0008270">
    <property type="term" value="F:zinc ion binding"/>
    <property type="evidence" value="ECO:0007669"/>
    <property type="project" value="InterPro"/>
</dbReference>
<keyword evidence="4" id="KW-1185">Reference proteome</keyword>
<dbReference type="SMART" id="SM00829">
    <property type="entry name" value="PKS_ER"/>
    <property type="match status" value="1"/>
</dbReference>
<dbReference type="Gene3D" id="3.40.50.720">
    <property type="entry name" value="NAD(P)-binding Rossmann-like Domain"/>
    <property type="match status" value="1"/>
</dbReference>
<dbReference type="Gene3D" id="3.90.180.10">
    <property type="entry name" value="Medium-chain alcohol dehydrogenases, catalytic domain"/>
    <property type="match status" value="1"/>
</dbReference>
<dbReference type="AlphaFoldDB" id="A0A5C1AA69"/>
<dbReference type="PANTHER" id="PTHR11695">
    <property type="entry name" value="ALCOHOL DEHYDROGENASE RELATED"/>
    <property type="match status" value="1"/>
</dbReference>
<dbReference type="EMBL" id="CP042425">
    <property type="protein sequence ID" value="QEL15073.1"/>
    <property type="molecule type" value="Genomic_DNA"/>
</dbReference>
<evidence type="ECO:0000256" key="1">
    <source>
        <dbReference type="ARBA" id="ARBA00023002"/>
    </source>
</evidence>
<dbReference type="GO" id="GO:0016616">
    <property type="term" value="F:oxidoreductase activity, acting on the CH-OH group of donors, NAD or NADP as acceptor"/>
    <property type="evidence" value="ECO:0007669"/>
    <property type="project" value="UniProtKB-ARBA"/>
</dbReference>
<reference evidence="4" key="1">
    <citation type="submission" date="2019-08" db="EMBL/GenBank/DDBJ databases">
        <title>Limnoglobus roseus gen. nov., sp. nov., a novel freshwater planctomycete with a giant genome from the family Gemmataceae.</title>
        <authorList>
            <person name="Kulichevskaya I.S."/>
            <person name="Naumoff D.G."/>
            <person name="Miroshnikov K."/>
            <person name="Ivanova A."/>
            <person name="Philippov D.A."/>
            <person name="Hakobyan A."/>
            <person name="Rijpstra I.C."/>
            <person name="Sinninghe Damste J.S."/>
            <person name="Liesack W."/>
            <person name="Dedysh S.N."/>
        </authorList>
    </citation>
    <scope>NUCLEOTIDE SEQUENCE [LARGE SCALE GENOMIC DNA]</scope>
    <source>
        <strain evidence="4">PX52</strain>
    </source>
</reference>
<dbReference type="InterPro" id="IPR013154">
    <property type="entry name" value="ADH-like_N"/>
</dbReference>
<dbReference type="Proteomes" id="UP000324974">
    <property type="component" value="Chromosome"/>
</dbReference>
<proteinExistence type="predicted"/>
<name>A0A5C1AA69_9BACT</name>
<keyword evidence="1" id="KW-0560">Oxidoreductase</keyword>
<evidence type="ECO:0000313" key="4">
    <source>
        <dbReference type="Proteomes" id="UP000324974"/>
    </source>
</evidence>